<proteinExistence type="inferred from homology"/>
<dbReference type="InterPro" id="IPR002740">
    <property type="entry name" value="EVE_domain"/>
</dbReference>
<dbReference type="Proteomes" id="UP000322699">
    <property type="component" value="Unassembled WGS sequence"/>
</dbReference>
<dbReference type="HAMAP" id="MF_00771">
    <property type="entry name" value="UPF0310"/>
    <property type="match status" value="1"/>
</dbReference>
<dbReference type="EMBL" id="VRLW01000001">
    <property type="protein sequence ID" value="KAA1258169.1"/>
    <property type="molecule type" value="Genomic_DNA"/>
</dbReference>
<dbReference type="RefSeq" id="WP_068258834.1">
    <property type="nucleotide sequence ID" value="NZ_LWSK01000007.1"/>
</dbReference>
<dbReference type="Pfam" id="PF01878">
    <property type="entry name" value="EVE"/>
    <property type="match status" value="1"/>
</dbReference>
<dbReference type="CDD" id="cd21132">
    <property type="entry name" value="EVE-like"/>
    <property type="match status" value="1"/>
</dbReference>
<dbReference type="Gene3D" id="3.10.590.10">
    <property type="entry name" value="ph1033 like domains"/>
    <property type="match status" value="1"/>
</dbReference>
<gene>
    <name evidence="3" type="ORF">LF1_06840</name>
</gene>
<evidence type="ECO:0000259" key="2">
    <source>
        <dbReference type="Pfam" id="PF01878"/>
    </source>
</evidence>
<accession>A0A5B1CEI3</accession>
<dbReference type="InterPro" id="IPR015947">
    <property type="entry name" value="PUA-like_sf"/>
</dbReference>
<evidence type="ECO:0000313" key="4">
    <source>
        <dbReference type="Proteomes" id="UP000322699"/>
    </source>
</evidence>
<organism evidence="3 4">
    <name type="scientific">Rubripirellula obstinata</name>
    <dbReference type="NCBI Taxonomy" id="406547"/>
    <lineage>
        <taxon>Bacteria</taxon>
        <taxon>Pseudomonadati</taxon>
        <taxon>Planctomycetota</taxon>
        <taxon>Planctomycetia</taxon>
        <taxon>Pirellulales</taxon>
        <taxon>Pirellulaceae</taxon>
        <taxon>Rubripirellula</taxon>
    </lineage>
</organism>
<reference evidence="3 4" key="1">
    <citation type="submission" date="2019-08" db="EMBL/GenBank/DDBJ databases">
        <title>Deep-cultivation of Planctomycetes and their phenomic and genomic characterization uncovers novel biology.</title>
        <authorList>
            <person name="Wiegand S."/>
            <person name="Jogler M."/>
            <person name="Boedeker C."/>
            <person name="Pinto D."/>
            <person name="Vollmers J."/>
            <person name="Rivas-Marin E."/>
            <person name="Kohn T."/>
            <person name="Peeters S.H."/>
            <person name="Heuer A."/>
            <person name="Rast P."/>
            <person name="Oberbeckmann S."/>
            <person name="Bunk B."/>
            <person name="Jeske O."/>
            <person name="Meyerdierks A."/>
            <person name="Storesund J.E."/>
            <person name="Kallscheuer N."/>
            <person name="Luecker S."/>
            <person name="Lage O.M."/>
            <person name="Pohl T."/>
            <person name="Merkel B.J."/>
            <person name="Hornburger P."/>
            <person name="Mueller R.-W."/>
            <person name="Bruemmer F."/>
            <person name="Labrenz M."/>
            <person name="Spormann A.M."/>
            <person name="Op Den Camp H."/>
            <person name="Overmann J."/>
            <person name="Amann R."/>
            <person name="Jetten M.S.M."/>
            <person name="Mascher T."/>
            <person name="Medema M.H."/>
            <person name="Devos D.P."/>
            <person name="Kaster A.-K."/>
            <person name="Ovreas L."/>
            <person name="Rohde M."/>
            <person name="Galperin M.Y."/>
            <person name="Jogler C."/>
        </authorList>
    </citation>
    <scope>NUCLEOTIDE SEQUENCE [LARGE SCALE GENOMIC DNA]</scope>
    <source>
        <strain evidence="3 4">LF1</strain>
    </source>
</reference>
<dbReference type="SUPFAM" id="SSF88697">
    <property type="entry name" value="PUA domain-like"/>
    <property type="match status" value="1"/>
</dbReference>
<protein>
    <recommendedName>
        <fullName evidence="1">UPF0310 protein LF1_06840</fullName>
    </recommendedName>
</protein>
<dbReference type="OrthoDB" id="9793567at2"/>
<evidence type="ECO:0000256" key="1">
    <source>
        <dbReference type="HAMAP-Rule" id="MF_00771"/>
    </source>
</evidence>
<comment type="caution">
    <text evidence="3">The sequence shown here is derived from an EMBL/GenBank/DDBJ whole genome shotgun (WGS) entry which is preliminary data.</text>
</comment>
<name>A0A5B1CEI3_9BACT</name>
<sequence length="146" mass="16167">MIKFWIGVAVLDHIESAVAGGFVQLGHGKEAPVRRLSDGDGIILYATRQSLEGGDSVSSFAAVGRVVGDEVKQVRQSDCFEPFRRDVQYDDNVSPVAVRPLLELLSFTRGKGNHWGMAFRRGSFAIPQDDFDLIRDAMKDAYRGKH</sequence>
<dbReference type="InterPro" id="IPR022996">
    <property type="entry name" value="UPF0310"/>
</dbReference>
<feature type="domain" description="EVE" evidence="2">
    <location>
        <begin position="4"/>
        <end position="136"/>
    </location>
</feature>
<dbReference type="AlphaFoldDB" id="A0A5B1CEI3"/>
<keyword evidence="4" id="KW-1185">Reference proteome</keyword>
<comment type="similarity">
    <text evidence="1">Belongs to the UPF0310 family.</text>
</comment>
<evidence type="ECO:0000313" key="3">
    <source>
        <dbReference type="EMBL" id="KAA1258169.1"/>
    </source>
</evidence>